<name>A0A173MQT9_9BACT</name>
<feature type="domain" description="Two component regulator three Y" evidence="3">
    <location>
        <begin position="718"/>
        <end position="782"/>
    </location>
</feature>
<dbReference type="SUPFAM" id="SSF50998">
    <property type="entry name" value="Quinoprotein alcohol dehydrogenase-like"/>
    <property type="match status" value="1"/>
</dbReference>
<keyword evidence="6" id="KW-1185">Reference proteome</keyword>
<dbReference type="GO" id="GO:0046983">
    <property type="term" value="F:protein dimerization activity"/>
    <property type="evidence" value="ECO:0007669"/>
    <property type="project" value="InterPro"/>
</dbReference>
<dbReference type="OrthoDB" id="9778366at2"/>
<dbReference type="AlphaFoldDB" id="A0A173MQT9"/>
<organism evidence="5 6">
    <name type="scientific">Filimonas lacunae</name>
    <dbReference type="NCBI Taxonomy" id="477680"/>
    <lineage>
        <taxon>Bacteria</taxon>
        <taxon>Pseudomonadati</taxon>
        <taxon>Bacteroidota</taxon>
        <taxon>Chitinophagia</taxon>
        <taxon>Chitinophagales</taxon>
        <taxon>Chitinophagaceae</taxon>
        <taxon>Filimonas</taxon>
    </lineage>
</organism>
<dbReference type="Pfam" id="PF07494">
    <property type="entry name" value="Reg_prop"/>
    <property type="match status" value="1"/>
</dbReference>
<dbReference type="Gene3D" id="2.60.40.10">
    <property type="entry name" value="Immunoglobulins"/>
    <property type="match status" value="1"/>
</dbReference>
<dbReference type="InterPro" id="IPR013783">
    <property type="entry name" value="Ig-like_fold"/>
</dbReference>
<feature type="domain" description="Signal transduction histidine kinase subgroup 3 dimerisation and phosphoacceptor" evidence="4">
    <location>
        <begin position="821"/>
        <end position="885"/>
    </location>
</feature>
<dbReference type="Gene3D" id="2.130.10.10">
    <property type="entry name" value="YVTN repeat-like/Quinoprotein amine dehydrogenase"/>
    <property type="match status" value="3"/>
</dbReference>
<dbReference type="RefSeq" id="WP_076377051.1">
    <property type="nucleotide sequence ID" value="NZ_AP017422.1"/>
</dbReference>
<proteinExistence type="predicted"/>
<reference evidence="6" key="1">
    <citation type="submission" date="2017-01" db="EMBL/GenBank/DDBJ databases">
        <authorList>
            <person name="Varghese N."/>
            <person name="Submissions S."/>
        </authorList>
    </citation>
    <scope>NUCLEOTIDE SEQUENCE [LARGE SCALE GENOMIC DNA]</scope>
    <source>
        <strain evidence="6">DSM 21054</strain>
    </source>
</reference>
<dbReference type="EMBL" id="FTOR01000001">
    <property type="protein sequence ID" value="SIS82909.1"/>
    <property type="molecule type" value="Genomic_DNA"/>
</dbReference>
<dbReference type="InterPro" id="IPR036890">
    <property type="entry name" value="HATPase_C_sf"/>
</dbReference>
<keyword evidence="5" id="KW-0418">Kinase</keyword>
<evidence type="ECO:0000259" key="4">
    <source>
        <dbReference type="Pfam" id="PF07730"/>
    </source>
</evidence>
<gene>
    <name evidence="5" type="ORF">SAMN05421788_1011463</name>
</gene>
<keyword evidence="5" id="KW-0808">Transferase</keyword>
<dbReference type="InterPro" id="IPR015943">
    <property type="entry name" value="WD40/YVTN_repeat-like_dom_sf"/>
</dbReference>
<sequence length="1018" mass="116783">MNRIVPYIIFLLLLLYPNPLYSQALSPLSNNFQFELYNTNNGLTDNFISKIVTDKKGFLWIATKNGLSRYDGFHFKNYTHIPGDSSSLRSIWTTDMLLDSQGTLWVSTEGGICYYDEVNDCFRYINTSKDMQVLYKAPLCPGNDRSTIWVAAEDGLCRINTITKTFTHTSLHRTPDPQCIISDNHNRIWIGTRTNGMYRYDGTTHQHQKLNIPVIPADCQIMDFYKDTDGMVYGGTNAGLLCINDTTIQLFNKGSGNVSTTDFDDIMCITSFPKLTGPDRLLCGTYDNKVLVFDKNKKAFIYSWQNTNAKLSNMPHGIFSCLFTLHNILWIGTDHGMYKLNLDKQDIVTENIPQIMFSSNIVLVKQILQDPEQKHLLWMTLDKPLGGIAIYNTTQKKVTHWLQTLPKGKCPETCTAYNDLLTDNKGRIWALNDKEIHCYNTKTHSLTKHMLPRICMSADLDKENNLWIGTDKGILHYNTQTREYKLFDHVFNGTPVENSSLWWQFAATGIRHDGAHTVWVTSIKYGLFSFNCNTAQFTPHRQPFNTCYETKNRCSSLSFDSAGNIWIGTMAGLTTYYPRNDSFVNYNRIHGLQSTYVYSIRMDNRECIWGRGNSGIFYYDIAHKKFTNFLLPAEQSSAFFKQRISRADNKILAGFEGGYNIFDAPTLSTGNEAPPQPYIADCHVMNNRYYYNRDSVAFQQASFGHHASIFRFDFSAINYNDNNNATFLYMLDGLDKEWQKTDMPSYASYTHLSPGKYTFKVKTRNSAGIESTVIATFPFTIQSAFWQTWWFYTLIACALMALLYALYQVRIKRVTALYRLRSKISKDLHDDIGAALSSISIMSAVTQRKIDSHPQEAKIVATRIENTSRNMVGAISDMVWSINPDIDTLEQIIIRLREYMSNMFDETQTQYLLHCSPQLLTRKISMELRKDIYLISKEIINNTVKYSAAKHFTLYFSIEQHMLVMNAEDDGVGFDTTQTKKGNGLYNIIQRVKEQKGRSSITSDNNGTRWLIKMPLLK</sequence>
<evidence type="ECO:0000313" key="5">
    <source>
        <dbReference type="EMBL" id="SIS82909.1"/>
    </source>
</evidence>
<dbReference type="SUPFAM" id="SSF55874">
    <property type="entry name" value="ATPase domain of HSP90 chaperone/DNA topoisomerase II/histidine kinase"/>
    <property type="match status" value="1"/>
</dbReference>
<evidence type="ECO:0000313" key="6">
    <source>
        <dbReference type="Proteomes" id="UP000186917"/>
    </source>
</evidence>
<dbReference type="GO" id="GO:0016020">
    <property type="term" value="C:membrane"/>
    <property type="evidence" value="ECO:0007669"/>
    <property type="project" value="InterPro"/>
</dbReference>
<dbReference type="InterPro" id="IPR011712">
    <property type="entry name" value="Sig_transdc_His_kin_sub3_dim/P"/>
</dbReference>
<protein>
    <submittedName>
        <fullName evidence="5">Signal transduction histidine kinase</fullName>
    </submittedName>
</protein>
<dbReference type="Proteomes" id="UP000186917">
    <property type="component" value="Unassembled WGS sequence"/>
</dbReference>
<dbReference type="SUPFAM" id="SSF63829">
    <property type="entry name" value="Calcium-dependent phosphotriesterase"/>
    <property type="match status" value="1"/>
</dbReference>
<dbReference type="Gene3D" id="3.30.565.10">
    <property type="entry name" value="Histidine kinase-like ATPase, C-terminal domain"/>
    <property type="match status" value="1"/>
</dbReference>
<dbReference type="Pfam" id="PF07730">
    <property type="entry name" value="HisKA_3"/>
    <property type="match status" value="1"/>
</dbReference>
<dbReference type="GO" id="GO:0000155">
    <property type="term" value="F:phosphorelay sensor kinase activity"/>
    <property type="evidence" value="ECO:0007669"/>
    <property type="project" value="InterPro"/>
</dbReference>
<dbReference type="PANTHER" id="PTHR43547:SF2">
    <property type="entry name" value="HYBRID SIGNAL TRANSDUCTION HISTIDINE KINASE C"/>
    <property type="match status" value="1"/>
</dbReference>
<dbReference type="InterPro" id="IPR011123">
    <property type="entry name" value="Y_Y_Y"/>
</dbReference>
<feature type="transmembrane region" description="Helical" evidence="2">
    <location>
        <begin position="789"/>
        <end position="807"/>
    </location>
</feature>
<keyword evidence="2" id="KW-0812">Transmembrane</keyword>
<dbReference type="KEGG" id="fln:FLA_6087"/>
<dbReference type="InterPro" id="IPR011047">
    <property type="entry name" value="Quinoprotein_ADH-like_sf"/>
</dbReference>
<dbReference type="STRING" id="477680.SAMN05421788_1011463"/>
<evidence type="ECO:0000259" key="3">
    <source>
        <dbReference type="Pfam" id="PF07495"/>
    </source>
</evidence>
<accession>A0A173MQT9</accession>
<keyword evidence="1" id="KW-0597">Phosphoprotein</keyword>
<dbReference type="Gene3D" id="1.20.5.1930">
    <property type="match status" value="1"/>
</dbReference>
<dbReference type="InterPro" id="IPR011110">
    <property type="entry name" value="Reg_prop"/>
</dbReference>
<evidence type="ECO:0000256" key="2">
    <source>
        <dbReference type="SAM" id="Phobius"/>
    </source>
</evidence>
<keyword evidence="2" id="KW-1133">Transmembrane helix</keyword>
<dbReference type="Pfam" id="PF07495">
    <property type="entry name" value="Y_Y_Y"/>
    <property type="match status" value="1"/>
</dbReference>
<keyword evidence="2" id="KW-0472">Membrane</keyword>
<dbReference type="PANTHER" id="PTHR43547">
    <property type="entry name" value="TWO-COMPONENT HISTIDINE KINASE"/>
    <property type="match status" value="1"/>
</dbReference>
<evidence type="ECO:0000256" key="1">
    <source>
        <dbReference type="ARBA" id="ARBA00022553"/>
    </source>
</evidence>